<dbReference type="PANTHER" id="PTHR48070">
    <property type="entry name" value="ESTERASE OVCA2"/>
    <property type="match status" value="1"/>
</dbReference>
<keyword evidence="2" id="KW-0378">Hydrolase</keyword>
<name>A0A6A6RPF4_9PLEO</name>
<dbReference type="InterPro" id="IPR005645">
    <property type="entry name" value="FSH-like_dom"/>
</dbReference>
<proteinExistence type="inferred from homology"/>
<dbReference type="GO" id="GO:0016787">
    <property type="term" value="F:hydrolase activity"/>
    <property type="evidence" value="ECO:0007669"/>
    <property type="project" value="UniProtKB-KW"/>
</dbReference>
<evidence type="ECO:0000259" key="3">
    <source>
        <dbReference type="Pfam" id="PF03959"/>
    </source>
</evidence>
<evidence type="ECO:0000256" key="2">
    <source>
        <dbReference type="ARBA" id="ARBA00022801"/>
    </source>
</evidence>
<evidence type="ECO:0000313" key="5">
    <source>
        <dbReference type="Proteomes" id="UP000799753"/>
    </source>
</evidence>
<dbReference type="InterPro" id="IPR050593">
    <property type="entry name" value="LovG"/>
</dbReference>
<feature type="domain" description="Serine hydrolase" evidence="3">
    <location>
        <begin position="2"/>
        <end position="233"/>
    </location>
</feature>
<dbReference type="GO" id="GO:0044550">
    <property type="term" value="P:secondary metabolite biosynthetic process"/>
    <property type="evidence" value="ECO:0007669"/>
    <property type="project" value="TreeGrafter"/>
</dbReference>
<evidence type="ECO:0000313" key="4">
    <source>
        <dbReference type="EMBL" id="KAF2637216.1"/>
    </source>
</evidence>
<dbReference type="AlphaFoldDB" id="A0A6A6RPF4"/>
<comment type="similarity">
    <text evidence="1">Belongs to the LovG family.</text>
</comment>
<accession>A0A6A6RPF4</accession>
<dbReference type="GO" id="GO:0005634">
    <property type="term" value="C:nucleus"/>
    <property type="evidence" value="ECO:0007669"/>
    <property type="project" value="TreeGrafter"/>
</dbReference>
<dbReference type="Proteomes" id="UP000799753">
    <property type="component" value="Unassembled WGS sequence"/>
</dbReference>
<protein>
    <recommendedName>
        <fullName evidence="3">Serine hydrolase domain-containing protein</fullName>
    </recommendedName>
</protein>
<dbReference type="EMBL" id="MU006794">
    <property type="protein sequence ID" value="KAF2637216.1"/>
    <property type="molecule type" value="Genomic_DNA"/>
</dbReference>
<sequence length="257" mass="27473">MSSVKPTILAFHGSGSNATIHTIQMARLSRILRPHFDIISLEAPFPSPAGPGILPFFEGCGPYYRWLPPSEKLTIADMRSGAGSSSLPPSVATLVHSTVTTVTAKGGRVVGLLGFSQGTRVVAGLLKGAEIAREKGGEVEGLEWCDFAFGISVCGSYPPPLIPESAKSVLAENPDAEKEALGAKIKIPTLHVLGNQDEWEWASKLLIEGHYDVGGGSELVSLDIGHHYPVKPEDSQRIADWVLQLWKEKGAERAVDS</sequence>
<keyword evidence="5" id="KW-1185">Reference proteome</keyword>
<dbReference type="Pfam" id="PF03959">
    <property type="entry name" value="FSH1"/>
    <property type="match status" value="1"/>
</dbReference>
<dbReference type="InterPro" id="IPR029058">
    <property type="entry name" value="AB_hydrolase_fold"/>
</dbReference>
<reference evidence="4" key="1">
    <citation type="journal article" date="2020" name="Stud. Mycol.">
        <title>101 Dothideomycetes genomes: a test case for predicting lifestyles and emergence of pathogens.</title>
        <authorList>
            <person name="Haridas S."/>
            <person name="Albert R."/>
            <person name="Binder M."/>
            <person name="Bloem J."/>
            <person name="Labutti K."/>
            <person name="Salamov A."/>
            <person name="Andreopoulos B."/>
            <person name="Baker S."/>
            <person name="Barry K."/>
            <person name="Bills G."/>
            <person name="Bluhm B."/>
            <person name="Cannon C."/>
            <person name="Castanera R."/>
            <person name="Culley D."/>
            <person name="Daum C."/>
            <person name="Ezra D."/>
            <person name="Gonzalez J."/>
            <person name="Henrissat B."/>
            <person name="Kuo A."/>
            <person name="Liang C."/>
            <person name="Lipzen A."/>
            <person name="Lutzoni F."/>
            <person name="Magnuson J."/>
            <person name="Mondo S."/>
            <person name="Nolan M."/>
            <person name="Ohm R."/>
            <person name="Pangilinan J."/>
            <person name="Park H.-J."/>
            <person name="Ramirez L."/>
            <person name="Alfaro M."/>
            <person name="Sun H."/>
            <person name="Tritt A."/>
            <person name="Yoshinaga Y."/>
            <person name="Zwiers L.-H."/>
            <person name="Turgeon B."/>
            <person name="Goodwin S."/>
            <person name="Spatafora J."/>
            <person name="Crous P."/>
            <person name="Grigoriev I."/>
        </authorList>
    </citation>
    <scope>NUCLEOTIDE SEQUENCE</scope>
    <source>
        <strain evidence="4">CBS 473.64</strain>
    </source>
</reference>
<dbReference type="PANTHER" id="PTHR48070:SF3">
    <property type="entry name" value="ESTERASE DBAE-RELATED"/>
    <property type="match status" value="1"/>
</dbReference>
<evidence type="ECO:0000256" key="1">
    <source>
        <dbReference type="ARBA" id="ARBA00005863"/>
    </source>
</evidence>
<dbReference type="SUPFAM" id="SSF53474">
    <property type="entry name" value="alpha/beta-Hydrolases"/>
    <property type="match status" value="1"/>
</dbReference>
<dbReference type="Gene3D" id="3.40.50.1820">
    <property type="entry name" value="alpha/beta hydrolase"/>
    <property type="match status" value="1"/>
</dbReference>
<dbReference type="GO" id="GO:0005737">
    <property type="term" value="C:cytoplasm"/>
    <property type="evidence" value="ECO:0007669"/>
    <property type="project" value="TreeGrafter"/>
</dbReference>
<gene>
    <name evidence="4" type="ORF">P280DRAFT_112099</name>
</gene>
<dbReference type="OrthoDB" id="414698at2759"/>
<organism evidence="4 5">
    <name type="scientific">Massarina eburnea CBS 473.64</name>
    <dbReference type="NCBI Taxonomy" id="1395130"/>
    <lineage>
        <taxon>Eukaryota</taxon>
        <taxon>Fungi</taxon>
        <taxon>Dikarya</taxon>
        <taxon>Ascomycota</taxon>
        <taxon>Pezizomycotina</taxon>
        <taxon>Dothideomycetes</taxon>
        <taxon>Pleosporomycetidae</taxon>
        <taxon>Pleosporales</taxon>
        <taxon>Massarineae</taxon>
        <taxon>Massarinaceae</taxon>
        <taxon>Massarina</taxon>
    </lineage>
</organism>